<evidence type="ECO:0000313" key="2">
    <source>
        <dbReference type="Proteomes" id="UP000275408"/>
    </source>
</evidence>
<gene>
    <name evidence="1" type="ORF">pdam_00016631</name>
</gene>
<protein>
    <recommendedName>
        <fullName evidence="3">SEA domain-containing protein</fullName>
    </recommendedName>
</protein>
<comment type="caution">
    <text evidence="1">The sequence shown here is derived from an EMBL/GenBank/DDBJ whole genome shotgun (WGS) entry which is preliminary data.</text>
</comment>
<proteinExistence type="predicted"/>
<name>A0A3M6TFQ3_POCDA</name>
<reference evidence="1 2" key="1">
    <citation type="journal article" date="2018" name="Sci. Rep.">
        <title>Comparative analysis of the Pocillopora damicornis genome highlights role of immune system in coral evolution.</title>
        <authorList>
            <person name="Cunning R."/>
            <person name="Bay R.A."/>
            <person name="Gillette P."/>
            <person name="Baker A.C."/>
            <person name="Traylor-Knowles N."/>
        </authorList>
    </citation>
    <scope>NUCLEOTIDE SEQUENCE [LARGE SCALE GENOMIC DNA]</scope>
    <source>
        <strain evidence="1">RSMAS</strain>
        <tissue evidence="1">Whole animal</tissue>
    </source>
</reference>
<sequence length="331" mass="36886">MKIISTYGNLRSNVDGIPICETIPGLNLYICFIWIVVLIHKQVSAGYCWSGKDAETSFPLAGQAFDCKTFDSKSCGKDDKYCVGEEKSVFVYRLLDNQNHTLTPPKPSCPSPKSEHHYDLECKVYNLTVLMTNTSFDDFLWFAHSPQFIELRREFELGVLQAYDGYDPFLGVTTLRFSEAPGDSNIVVHFAIEFKDKGVHLHNLTAALACQTLGKLTFLPSLGQVACYKAPPPPVCPLPCFSACAPHCYSSCCQQYHPYYYAPTPSPPHDINPAPCPEGCPITCAPFGCTTHCCSNGHSLPHYVYGKRHEAPKPEKQSKIGHIFRKHHGKN</sequence>
<dbReference type="EMBL" id="RCHS01003680">
    <property type="protein sequence ID" value="RMX40178.1"/>
    <property type="molecule type" value="Genomic_DNA"/>
</dbReference>
<dbReference type="AlphaFoldDB" id="A0A3M6TFQ3"/>
<evidence type="ECO:0000313" key="1">
    <source>
        <dbReference type="EMBL" id="RMX40178.1"/>
    </source>
</evidence>
<accession>A0A3M6TFQ3</accession>
<organism evidence="1 2">
    <name type="scientific">Pocillopora damicornis</name>
    <name type="common">Cauliflower coral</name>
    <name type="synonym">Millepora damicornis</name>
    <dbReference type="NCBI Taxonomy" id="46731"/>
    <lineage>
        <taxon>Eukaryota</taxon>
        <taxon>Metazoa</taxon>
        <taxon>Cnidaria</taxon>
        <taxon>Anthozoa</taxon>
        <taxon>Hexacorallia</taxon>
        <taxon>Scleractinia</taxon>
        <taxon>Astrocoeniina</taxon>
        <taxon>Pocilloporidae</taxon>
        <taxon>Pocillopora</taxon>
    </lineage>
</organism>
<dbReference type="InterPro" id="IPR036364">
    <property type="entry name" value="SEA_dom_sf"/>
</dbReference>
<keyword evidence="2" id="KW-1185">Reference proteome</keyword>
<dbReference type="OrthoDB" id="5986474at2759"/>
<dbReference type="Proteomes" id="UP000275408">
    <property type="component" value="Unassembled WGS sequence"/>
</dbReference>
<dbReference type="SUPFAM" id="SSF82671">
    <property type="entry name" value="SEA domain"/>
    <property type="match status" value="1"/>
</dbReference>
<evidence type="ECO:0008006" key="3">
    <source>
        <dbReference type="Google" id="ProtNLM"/>
    </source>
</evidence>